<proteinExistence type="inferred from homology"/>
<evidence type="ECO:0000256" key="2">
    <source>
        <dbReference type="ARBA" id="ARBA00009320"/>
    </source>
</evidence>
<evidence type="ECO:0000256" key="11">
    <source>
        <dbReference type="RuleBase" id="RU004517"/>
    </source>
</evidence>
<evidence type="ECO:0000256" key="3">
    <source>
        <dbReference type="ARBA" id="ARBA00022576"/>
    </source>
</evidence>
<feature type="modified residue" description="N6-(pyridoxal phosphate)lysine" evidence="8">
    <location>
        <position position="205"/>
    </location>
</feature>
<keyword evidence="6 10" id="KW-0663">Pyridoxal phosphate</keyword>
<dbReference type="CDD" id="cd01557">
    <property type="entry name" value="BCAT_beta_family"/>
    <property type="match status" value="1"/>
</dbReference>
<accession>A0AAD4KXF3</accession>
<dbReference type="FunFam" id="3.30.470.10:FF:000005">
    <property type="entry name" value="Branched-chain-amino-acid aminotransferase"/>
    <property type="match status" value="1"/>
</dbReference>
<evidence type="ECO:0000256" key="5">
    <source>
        <dbReference type="ARBA" id="ARBA00022679"/>
    </source>
</evidence>
<keyword evidence="3 11" id="KW-0032">Aminotransferase</keyword>
<keyword evidence="5 11" id="KW-0808">Transferase</keyword>
<comment type="caution">
    <text evidence="12">The sequence shown here is derived from an EMBL/GenBank/DDBJ whole genome shotgun (WGS) entry which is preliminary data.</text>
</comment>
<comment type="cofactor">
    <cofactor evidence="1 10">
        <name>pyridoxal 5'-phosphate</name>
        <dbReference type="ChEBI" id="CHEBI:597326"/>
    </cofactor>
</comment>
<dbReference type="InterPro" id="IPR018300">
    <property type="entry name" value="Aminotrans_IV_CS"/>
</dbReference>
<gene>
    <name evidence="12" type="ORF">BGW36DRAFT_369144</name>
</gene>
<protein>
    <recommendedName>
        <fullName evidence="11">Branched-chain-amino-acid aminotransferase</fullName>
        <ecNumber evidence="11">2.6.1.42</ecNumber>
    </recommendedName>
</protein>
<dbReference type="GO" id="GO:0005739">
    <property type="term" value="C:mitochondrion"/>
    <property type="evidence" value="ECO:0007669"/>
    <property type="project" value="TreeGrafter"/>
</dbReference>
<organism evidence="12 13">
    <name type="scientific">Talaromyces proteolyticus</name>
    <dbReference type="NCBI Taxonomy" id="1131652"/>
    <lineage>
        <taxon>Eukaryota</taxon>
        <taxon>Fungi</taxon>
        <taxon>Dikarya</taxon>
        <taxon>Ascomycota</taxon>
        <taxon>Pezizomycotina</taxon>
        <taxon>Eurotiomycetes</taxon>
        <taxon>Eurotiomycetidae</taxon>
        <taxon>Eurotiales</taxon>
        <taxon>Trichocomaceae</taxon>
        <taxon>Talaromyces</taxon>
        <taxon>Talaromyces sect. Bacilispori</taxon>
    </lineage>
</organism>
<dbReference type="InterPro" id="IPR001544">
    <property type="entry name" value="Aminotrans_IV"/>
</dbReference>
<dbReference type="AlphaFoldDB" id="A0AAD4KXF3"/>
<dbReference type="PROSITE" id="PS00770">
    <property type="entry name" value="AA_TRANSFER_CLASS_4"/>
    <property type="match status" value="1"/>
</dbReference>
<dbReference type="NCBIfam" id="TIGR01123">
    <property type="entry name" value="ilvE_II"/>
    <property type="match status" value="1"/>
</dbReference>
<comment type="catalytic activity">
    <reaction evidence="11">
        <text>L-leucine + 2-oxoglutarate = 4-methyl-2-oxopentanoate + L-glutamate</text>
        <dbReference type="Rhea" id="RHEA:18321"/>
        <dbReference type="ChEBI" id="CHEBI:16810"/>
        <dbReference type="ChEBI" id="CHEBI:17865"/>
        <dbReference type="ChEBI" id="CHEBI:29985"/>
        <dbReference type="ChEBI" id="CHEBI:57427"/>
        <dbReference type="EC" id="2.6.1.42"/>
    </reaction>
</comment>
<dbReference type="SUPFAM" id="SSF56752">
    <property type="entry name" value="D-aminoacid aminotransferase-like PLP-dependent enzymes"/>
    <property type="match status" value="1"/>
</dbReference>
<dbReference type="PIRSF" id="PIRSF006468">
    <property type="entry name" value="BCAT1"/>
    <property type="match status" value="1"/>
</dbReference>
<dbReference type="InterPro" id="IPR043131">
    <property type="entry name" value="BCAT-like_N"/>
</dbReference>
<evidence type="ECO:0000313" key="12">
    <source>
        <dbReference type="EMBL" id="KAH8703316.1"/>
    </source>
</evidence>
<dbReference type="GO" id="GO:0009098">
    <property type="term" value="P:L-leucine biosynthetic process"/>
    <property type="evidence" value="ECO:0007669"/>
    <property type="project" value="TreeGrafter"/>
</dbReference>
<dbReference type="FunFam" id="3.20.10.10:FF:000004">
    <property type="entry name" value="Branched-chain-amino-acid aminotransferase"/>
    <property type="match status" value="1"/>
</dbReference>
<name>A0AAD4KXF3_9EURO</name>
<dbReference type="RefSeq" id="XP_046076334.1">
    <property type="nucleotide sequence ID" value="XM_046215092.1"/>
</dbReference>
<dbReference type="InterPro" id="IPR043132">
    <property type="entry name" value="BCAT-like_C"/>
</dbReference>
<dbReference type="Gene3D" id="3.20.10.10">
    <property type="entry name" value="D-amino Acid Aminotransferase, subunit A, domain 2"/>
    <property type="match status" value="1"/>
</dbReference>
<dbReference type="InterPro" id="IPR036038">
    <property type="entry name" value="Aminotransferase-like"/>
</dbReference>
<dbReference type="Gene3D" id="3.30.470.10">
    <property type="match status" value="1"/>
</dbReference>
<dbReference type="GO" id="GO:0004084">
    <property type="term" value="F:branched-chain-amino-acid transaminase activity"/>
    <property type="evidence" value="ECO:0007669"/>
    <property type="project" value="UniProtKB-EC"/>
</dbReference>
<evidence type="ECO:0000256" key="6">
    <source>
        <dbReference type="ARBA" id="ARBA00022898"/>
    </source>
</evidence>
<reference evidence="12" key="1">
    <citation type="submission" date="2021-12" db="EMBL/GenBank/DDBJ databases">
        <title>Convergent genome expansion in fungi linked to evolution of root-endophyte symbiosis.</title>
        <authorList>
            <consortium name="DOE Joint Genome Institute"/>
            <person name="Ke Y.-H."/>
            <person name="Bonito G."/>
            <person name="Liao H.-L."/>
            <person name="Looney B."/>
            <person name="Rojas-Flechas A."/>
            <person name="Nash J."/>
            <person name="Hameed K."/>
            <person name="Schadt C."/>
            <person name="Martin F."/>
            <person name="Crous P.W."/>
            <person name="Miettinen O."/>
            <person name="Magnuson J.K."/>
            <person name="Labbe J."/>
            <person name="Jacobson D."/>
            <person name="Doktycz M.J."/>
            <person name="Veneault-Fourrey C."/>
            <person name="Kuo A."/>
            <person name="Mondo S."/>
            <person name="Calhoun S."/>
            <person name="Riley R."/>
            <person name="Ohm R."/>
            <person name="LaButti K."/>
            <person name="Andreopoulos B."/>
            <person name="Pangilinan J."/>
            <person name="Nolan M."/>
            <person name="Tritt A."/>
            <person name="Clum A."/>
            <person name="Lipzen A."/>
            <person name="Daum C."/>
            <person name="Barry K."/>
            <person name="Grigoriev I.V."/>
            <person name="Vilgalys R."/>
        </authorList>
    </citation>
    <scope>NUCLEOTIDE SEQUENCE</scope>
    <source>
        <strain evidence="12">PMI_201</strain>
    </source>
</reference>
<evidence type="ECO:0000313" key="13">
    <source>
        <dbReference type="Proteomes" id="UP001201262"/>
    </source>
</evidence>
<dbReference type="PANTHER" id="PTHR11825">
    <property type="entry name" value="SUBGROUP IIII AMINOTRANSFERASE"/>
    <property type="match status" value="1"/>
</dbReference>
<dbReference type="EMBL" id="JAJTJA010000002">
    <property type="protein sequence ID" value="KAH8703316.1"/>
    <property type="molecule type" value="Genomic_DNA"/>
</dbReference>
<keyword evidence="7 11" id="KW-0100">Branched-chain amino acid biosynthesis</keyword>
<evidence type="ECO:0000256" key="4">
    <source>
        <dbReference type="ARBA" id="ARBA00022605"/>
    </source>
</evidence>
<comment type="catalytic activity">
    <reaction evidence="11">
        <text>L-valine + 2-oxoglutarate = 3-methyl-2-oxobutanoate + L-glutamate</text>
        <dbReference type="Rhea" id="RHEA:24813"/>
        <dbReference type="ChEBI" id="CHEBI:11851"/>
        <dbReference type="ChEBI" id="CHEBI:16810"/>
        <dbReference type="ChEBI" id="CHEBI:29985"/>
        <dbReference type="ChEBI" id="CHEBI:57762"/>
        <dbReference type="EC" id="2.6.1.42"/>
    </reaction>
</comment>
<dbReference type="GO" id="GO:0009099">
    <property type="term" value="P:L-valine biosynthetic process"/>
    <property type="evidence" value="ECO:0007669"/>
    <property type="project" value="TreeGrafter"/>
</dbReference>
<dbReference type="Pfam" id="PF01063">
    <property type="entry name" value="Aminotran_4"/>
    <property type="match status" value="1"/>
</dbReference>
<keyword evidence="13" id="KW-1185">Reference proteome</keyword>
<evidence type="ECO:0000256" key="10">
    <source>
        <dbReference type="RuleBase" id="RU004516"/>
    </source>
</evidence>
<keyword evidence="4 11" id="KW-0028">Amino-acid biosynthesis</keyword>
<sequence length="379" mass="41812">MGSISKDIDSTKLLVKQADKLKPLQPADKLQFGRSFTDHILSVSWDVNTGWTEPVIEPYKSLELDPAAAVFHYAFCCFEGMKAYKDAQGNVRLFRPERNIQRLNRSAARVALPTFNENELLKVLIEYARLESRWVPEGRGFALYLRPTLIGTGADVSVSRPRSALLYVIASPVGNYFGSSGVKAISLEAASSPVRAWPGGAGDNKVGGNYAPTIVAQEQASERGLQQVLWLLGDPSVPEEHYITEAGTMNLFVAWVNPETNTKELLTPPLDGTILPGITRDSILDLARERLVPDGWTVSEKRVYMREIKEASEQGRLLDFFGAGTALIVSPIRSITWNGGVVDCGLKEGHEIGDLAQTVKKWIEDIQYGETEHPWSIVA</sequence>
<dbReference type="Proteomes" id="UP001201262">
    <property type="component" value="Unassembled WGS sequence"/>
</dbReference>
<comment type="catalytic activity">
    <reaction evidence="11">
        <text>L-isoleucine + 2-oxoglutarate = (S)-3-methyl-2-oxopentanoate + L-glutamate</text>
        <dbReference type="Rhea" id="RHEA:24801"/>
        <dbReference type="ChEBI" id="CHEBI:16810"/>
        <dbReference type="ChEBI" id="CHEBI:29985"/>
        <dbReference type="ChEBI" id="CHEBI:35146"/>
        <dbReference type="ChEBI" id="CHEBI:58045"/>
        <dbReference type="EC" id="2.6.1.42"/>
    </reaction>
</comment>
<dbReference type="PANTHER" id="PTHR11825:SF44">
    <property type="entry name" value="BRANCHED-CHAIN-AMINO-ACID AMINOTRANSFERASE"/>
    <property type="match status" value="1"/>
</dbReference>
<dbReference type="NCBIfam" id="NF009897">
    <property type="entry name" value="PRK13357.1"/>
    <property type="match status" value="1"/>
</dbReference>
<evidence type="ECO:0000256" key="1">
    <source>
        <dbReference type="ARBA" id="ARBA00001933"/>
    </source>
</evidence>
<dbReference type="InterPro" id="IPR033939">
    <property type="entry name" value="BCAT_family"/>
</dbReference>
<evidence type="ECO:0000256" key="8">
    <source>
        <dbReference type="PIRSR" id="PIRSR006468-1"/>
    </source>
</evidence>
<comment type="similarity">
    <text evidence="2 9">Belongs to the class-IV pyridoxal-phosphate-dependent aminotransferase family.</text>
</comment>
<dbReference type="InterPro" id="IPR005786">
    <property type="entry name" value="B_amino_transII"/>
</dbReference>
<evidence type="ECO:0000256" key="7">
    <source>
        <dbReference type="ARBA" id="ARBA00023304"/>
    </source>
</evidence>
<dbReference type="EC" id="2.6.1.42" evidence="11"/>
<dbReference type="GeneID" id="70245379"/>
<evidence type="ECO:0000256" key="9">
    <source>
        <dbReference type="RuleBase" id="RU004106"/>
    </source>
</evidence>